<proteinExistence type="predicted"/>
<feature type="transmembrane region" description="Helical" evidence="1">
    <location>
        <begin position="24"/>
        <end position="46"/>
    </location>
</feature>
<keyword evidence="1" id="KW-0472">Membrane</keyword>
<gene>
    <name evidence="2" type="ORF">ENN51_02695</name>
</gene>
<name>A0A7V0T5G3_UNCW3</name>
<evidence type="ECO:0000313" key="2">
    <source>
        <dbReference type="EMBL" id="HDQ99181.1"/>
    </source>
</evidence>
<keyword evidence="1" id="KW-0812">Transmembrane</keyword>
<dbReference type="Proteomes" id="UP000885672">
    <property type="component" value="Unassembled WGS sequence"/>
</dbReference>
<evidence type="ECO:0000256" key="1">
    <source>
        <dbReference type="SAM" id="Phobius"/>
    </source>
</evidence>
<comment type="caution">
    <text evidence="2">The sequence shown here is derived from an EMBL/GenBank/DDBJ whole genome shotgun (WGS) entry which is preliminary data.</text>
</comment>
<accession>A0A7V0T5G3</accession>
<dbReference type="AlphaFoldDB" id="A0A7V0T5G3"/>
<sequence length="63" mass="6698">MLKKLGNALASVLKDDSGQTMLEYIIIVAVVVLAGMAVFNIISIYIKERSISISSALAEGRGD</sequence>
<dbReference type="EMBL" id="DSBX01000105">
    <property type="protein sequence ID" value="HDQ99181.1"/>
    <property type="molecule type" value="Genomic_DNA"/>
</dbReference>
<reference evidence="2" key="1">
    <citation type="journal article" date="2020" name="mSystems">
        <title>Genome- and Community-Level Interaction Insights into Carbon Utilization and Element Cycling Functions of Hydrothermarchaeota in Hydrothermal Sediment.</title>
        <authorList>
            <person name="Zhou Z."/>
            <person name="Liu Y."/>
            <person name="Xu W."/>
            <person name="Pan J."/>
            <person name="Luo Z.H."/>
            <person name="Li M."/>
        </authorList>
    </citation>
    <scope>NUCLEOTIDE SEQUENCE [LARGE SCALE GENOMIC DNA]</scope>
    <source>
        <strain evidence="2">SpSt-1182</strain>
    </source>
</reference>
<evidence type="ECO:0008006" key="3">
    <source>
        <dbReference type="Google" id="ProtNLM"/>
    </source>
</evidence>
<organism evidence="2">
    <name type="scientific">candidate division WOR-3 bacterium</name>
    <dbReference type="NCBI Taxonomy" id="2052148"/>
    <lineage>
        <taxon>Bacteria</taxon>
        <taxon>Bacteria division WOR-3</taxon>
    </lineage>
</organism>
<protein>
    <recommendedName>
        <fullName evidence="3">Flp family type IVb pilin</fullName>
    </recommendedName>
</protein>
<keyword evidence="1" id="KW-1133">Transmembrane helix</keyword>